<accession>A0AAE8BMK6</accession>
<organism evidence="1 2">
    <name type="scientific">Shewanella phage vB_SspM_M16-3</name>
    <dbReference type="NCBI Taxonomy" id="2866684"/>
    <lineage>
        <taxon>Viruses</taxon>
        <taxon>Duplodnaviria</taxon>
        <taxon>Heunggongvirae</taxon>
        <taxon>Uroviricota</taxon>
        <taxon>Caudoviricetes</taxon>
        <taxon>Peduoviridae</taxon>
        <taxon>Arsenicumvirus</taxon>
        <taxon>Arsenicumvirus M163</taxon>
    </lineage>
</organism>
<dbReference type="EMBL" id="MZ568829">
    <property type="protein sequence ID" value="QYW06340.1"/>
    <property type="molecule type" value="Genomic_DNA"/>
</dbReference>
<proteinExistence type="predicted"/>
<gene>
    <name evidence="1" type="ORF">M163_p50</name>
</gene>
<name>A0AAE8BMK6_9CAUD</name>
<protein>
    <submittedName>
        <fullName evidence="1">Uncharacterized protein</fullName>
    </submittedName>
</protein>
<evidence type="ECO:0000313" key="1">
    <source>
        <dbReference type="EMBL" id="QYW06340.1"/>
    </source>
</evidence>
<reference evidence="1" key="1">
    <citation type="submission" date="2021-07" db="EMBL/GenBank/DDBJ databases">
        <title>Identification, Characterization, and Genomic Analysis of Novel Shewanella Virulent Phage from a Gold Mine.</title>
        <authorList>
            <person name="Bujak K."/>
            <person name="Decewicz P."/>
            <person name="Radlinska M."/>
        </authorList>
    </citation>
    <scope>NUCLEOTIDE SEQUENCE</scope>
</reference>
<dbReference type="Proteomes" id="UP000827858">
    <property type="component" value="Segment"/>
</dbReference>
<keyword evidence="2" id="KW-1185">Reference proteome</keyword>
<evidence type="ECO:0000313" key="2">
    <source>
        <dbReference type="Proteomes" id="UP000827858"/>
    </source>
</evidence>
<sequence>MTVVDSIENLLIPDYYTSSLGVLAPIELLLMKKKAFARYVLVVKSLSDISDLASEIAEVRSQIRKHTNALWMVREVGAYVVFRVDKLPKLERADIEVDKTGFHAVIIQGVHFISASGQHLFNHSKWLNHTFGGAVGIAERIESIET</sequence>